<reference evidence="1" key="1">
    <citation type="submission" date="2023-05" db="EMBL/GenBank/DDBJ databases">
        <title>Nepenthes gracilis genome sequencing.</title>
        <authorList>
            <person name="Fukushima K."/>
        </authorList>
    </citation>
    <scope>NUCLEOTIDE SEQUENCE</scope>
    <source>
        <strain evidence="1">SING2019-196</strain>
    </source>
</reference>
<proteinExistence type="predicted"/>
<organism evidence="1 2">
    <name type="scientific">Nepenthes gracilis</name>
    <name type="common">Slender pitcher plant</name>
    <dbReference type="NCBI Taxonomy" id="150966"/>
    <lineage>
        <taxon>Eukaryota</taxon>
        <taxon>Viridiplantae</taxon>
        <taxon>Streptophyta</taxon>
        <taxon>Embryophyta</taxon>
        <taxon>Tracheophyta</taxon>
        <taxon>Spermatophyta</taxon>
        <taxon>Magnoliopsida</taxon>
        <taxon>eudicotyledons</taxon>
        <taxon>Gunneridae</taxon>
        <taxon>Pentapetalae</taxon>
        <taxon>Caryophyllales</taxon>
        <taxon>Nepenthaceae</taxon>
        <taxon>Nepenthes</taxon>
    </lineage>
</organism>
<comment type="caution">
    <text evidence="1">The sequence shown here is derived from an EMBL/GenBank/DDBJ whole genome shotgun (WGS) entry which is preliminary data.</text>
</comment>
<name>A0AAD3XSI4_NEPGR</name>
<accession>A0AAD3XSI4</accession>
<keyword evidence="2" id="KW-1185">Reference proteome</keyword>
<dbReference type="Proteomes" id="UP001279734">
    <property type="component" value="Unassembled WGS sequence"/>
</dbReference>
<dbReference type="EMBL" id="BSYO01000014">
    <property type="protein sequence ID" value="GMH14999.1"/>
    <property type="molecule type" value="Genomic_DNA"/>
</dbReference>
<evidence type="ECO:0000313" key="2">
    <source>
        <dbReference type="Proteomes" id="UP001279734"/>
    </source>
</evidence>
<gene>
    <name evidence="1" type="ORF">Nepgr_016840</name>
</gene>
<protein>
    <submittedName>
        <fullName evidence="1">Uncharacterized protein</fullName>
    </submittedName>
</protein>
<sequence length="89" mass="10207">MILDSTSVNWNCKSGFGSSSMASTENFRVDQLKQFLLQLQNAQREHTSNQQQLMVDSLGRMEHKLDTFFTEFKQLLLNKSVSTSTTQPF</sequence>
<evidence type="ECO:0000313" key="1">
    <source>
        <dbReference type="EMBL" id="GMH14999.1"/>
    </source>
</evidence>
<dbReference type="AlphaFoldDB" id="A0AAD3XSI4"/>